<organism evidence="4 5">
    <name type="scientific">Bacteroides salyersiae</name>
    <dbReference type="NCBI Taxonomy" id="291644"/>
    <lineage>
        <taxon>Bacteria</taxon>
        <taxon>Pseudomonadati</taxon>
        <taxon>Bacteroidota</taxon>
        <taxon>Bacteroidia</taxon>
        <taxon>Bacteroidales</taxon>
        <taxon>Bacteroidaceae</taxon>
        <taxon>Bacteroides</taxon>
    </lineage>
</organism>
<evidence type="ECO:0000313" key="4">
    <source>
        <dbReference type="EMBL" id="KAA3770625.1"/>
    </source>
</evidence>
<dbReference type="InterPro" id="IPR036291">
    <property type="entry name" value="NAD(P)-bd_dom_sf"/>
</dbReference>
<dbReference type="PANTHER" id="PTHR43401:SF2">
    <property type="entry name" value="L-THREONINE 3-DEHYDROGENASE"/>
    <property type="match status" value="1"/>
</dbReference>
<dbReference type="Pfam" id="PF08240">
    <property type="entry name" value="ADH_N"/>
    <property type="match status" value="1"/>
</dbReference>
<evidence type="ECO:0000259" key="3">
    <source>
        <dbReference type="Pfam" id="PF08240"/>
    </source>
</evidence>
<dbReference type="Proteomes" id="UP000422221">
    <property type="component" value="Unassembled WGS sequence"/>
</dbReference>
<dbReference type="InterPro" id="IPR050129">
    <property type="entry name" value="Zn_alcohol_dh"/>
</dbReference>
<dbReference type="InterPro" id="IPR011032">
    <property type="entry name" value="GroES-like_sf"/>
</dbReference>
<dbReference type="Gene3D" id="3.90.180.10">
    <property type="entry name" value="Medium-chain alcohol dehydrogenases, catalytic domain"/>
    <property type="match status" value="1"/>
</dbReference>
<dbReference type="Gene3D" id="3.40.50.720">
    <property type="entry name" value="NAD(P)-binding Rossmann-like Domain"/>
    <property type="match status" value="1"/>
</dbReference>
<dbReference type="GO" id="GO:0016491">
    <property type="term" value="F:oxidoreductase activity"/>
    <property type="evidence" value="ECO:0007669"/>
    <property type="project" value="UniProtKB-KW"/>
</dbReference>
<feature type="domain" description="Alcohol dehydrogenase-like C-terminal" evidence="2">
    <location>
        <begin position="172"/>
        <end position="298"/>
    </location>
</feature>
<dbReference type="RefSeq" id="WP_007478647.1">
    <property type="nucleotide sequence ID" value="NZ_CP081899.1"/>
</dbReference>
<protein>
    <submittedName>
        <fullName evidence="4">Zinc-binding alcohol dehydrogenase family protein</fullName>
    </submittedName>
</protein>
<dbReference type="InterPro" id="IPR013154">
    <property type="entry name" value="ADH-like_N"/>
</dbReference>
<dbReference type="Pfam" id="PF00107">
    <property type="entry name" value="ADH_zinc_N"/>
    <property type="match status" value="1"/>
</dbReference>
<evidence type="ECO:0000313" key="5">
    <source>
        <dbReference type="Proteomes" id="UP000422221"/>
    </source>
</evidence>
<reference evidence="4 5" key="1">
    <citation type="journal article" date="2019" name="Nat. Med.">
        <title>A library of human gut bacterial isolates paired with longitudinal multiomics data enables mechanistic microbiome research.</title>
        <authorList>
            <person name="Poyet M."/>
            <person name="Groussin M."/>
            <person name="Gibbons S.M."/>
            <person name="Avila-Pacheco J."/>
            <person name="Jiang X."/>
            <person name="Kearney S.M."/>
            <person name="Perrotta A.R."/>
            <person name="Berdy B."/>
            <person name="Zhao S."/>
            <person name="Lieberman T.D."/>
            <person name="Swanson P.K."/>
            <person name="Smith M."/>
            <person name="Roesemann S."/>
            <person name="Alexander J.E."/>
            <person name="Rich S.A."/>
            <person name="Livny J."/>
            <person name="Vlamakis H."/>
            <person name="Clish C."/>
            <person name="Bullock K."/>
            <person name="Deik A."/>
            <person name="Scott J."/>
            <person name="Pierce K.A."/>
            <person name="Xavier R.J."/>
            <person name="Alm E.J."/>
        </authorList>
    </citation>
    <scope>NUCLEOTIDE SEQUENCE [LARGE SCALE GENOMIC DNA]</scope>
    <source>
        <strain evidence="4 5">BIOML-A10</strain>
    </source>
</reference>
<dbReference type="PANTHER" id="PTHR43401">
    <property type="entry name" value="L-THREONINE 3-DEHYDROGENASE"/>
    <property type="match status" value="1"/>
</dbReference>
<accession>A0A7J4XP98</accession>
<dbReference type="SUPFAM" id="SSF51735">
    <property type="entry name" value="NAD(P)-binding Rossmann-fold domains"/>
    <property type="match status" value="1"/>
</dbReference>
<dbReference type="CDD" id="cd08261">
    <property type="entry name" value="Zn_ADH7"/>
    <property type="match status" value="1"/>
</dbReference>
<feature type="domain" description="Alcohol dehydrogenase-like N-terminal" evidence="3">
    <location>
        <begin position="23"/>
        <end position="131"/>
    </location>
</feature>
<dbReference type="InterPro" id="IPR013149">
    <property type="entry name" value="ADH-like_C"/>
</dbReference>
<proteinExistence type="predicted"/>
<comment type="caution">
    <text evidence="4">The sequence shown here is derived from an EMBL/GenBank/DDBJ whole genome shotgun (WGS) entry which is preliminary data.</text>
</comment>
<dbReference type="EMBL" id="VWMK01000001">
    <property type="protein sequence ID" value="KAA3770625.1"/>
    <property type="molecule type" value="Genomic_DNA"/>
</dbReference>
<name>A0A7J4XP98_9BACE</name>
<evidence type="ECO:0000256" key="1">
    <source>
        <dbReference type="ARBA" id="ARBA00023002"/>
    </source>
</evidence>
<dbReference type="SUPFAM" id="SSF50129">
    <property type="entry name" value="GroES-like"/>
    <property type="match status" value="1"/>
</dbReference>
<dbReference type="AlphaFoldDB" id="A0A7J4XP98"/>
<evidence type="ECO:0000259" key="2">
    <source>
        <dbReference type="Pfam" id="PF00107"/>
    </source>
</evidence>
<gene>
    <name evidence="4" type="ORF">F3F73_01355</name>
</gene>
<keyword evidence="1" id="KW-0560">Oxidoreductase</keyword>
<sequence>MKAIQISAPGELGVVDINTPVPGEDEVLLKIKYVGFCGSDLNTFLGKNPMVRLPIIPGHEVGAVIEAVGKSVPAGLEPGMSVTVNPYTNCGKCASCRNGKVNACRYNETFGVQRDGTMCEYVAVPWTKVIPAIGLSPRDCALIEPMSVGFHAVSRAQVTDNDTVMVIGCGMIGLGAVVRAALRGADVIAVDVDDEKLALAARLGATHGINSKTEDVHARLMELTGGFGPDVVIEAVGSPVTYVMAVDEVAFTGRVVCIGYAKNEVAFQTKYFVQKELNICGSRNALPADFRGVINLLKKGNFPTDRLISKVVKPELALQAMQEWIEAPGKIFRILVEF</sequence>